<dbReference type="GO" id="GO:0005615">
    <property type="term" value="C:extracellular space"/>
    <property type="evidence" value="ECO:0007669"/>
    <property type="project" value="TreeGrafter"/>
</dbReference>
<keyword evidence="1" id="KW-1015">Disulfide bond</keyword>
<dbReference type="PANTHER" id="PTHR24255">
    <property type="entry name" value="COMPLEMENT COMPONENT 1, S SUBCOMPONENT-RELATED"/>
    <property type="match status" value="1"/>
</dbReference>
<dbReference type="InterPro" id="IPR035914">
    <property type="entry name" value="Sperma_CUB_dom_sf"/>
</dbReference>
<gene>
    <name evidence="4" type="ORF">NQ314_004738</name>
</gene>
<keyword evidence="5" id="KW-1185">Reference proteome</keyword>
<feature type="domain" description="CUB" evidence="3">
    <location>
        <begin position="35"/>
        <end position="148"/>
    </location>
</feature>
<dbReference type="PROSITE" id="PS01180">
    <property type="entry name" value="CUB"/>
    <property type="match status" value="2"/>
</dbReference>
<dbReference type="SUPFAM" id="SSF49854">
    <property type="entry name" value="Spermadhesin, CUB domain"/>
    <property type="match status" value="2"/>
</dbReference>
<name>A0AAV8ZJ50_9CUCU</name>
<dbReference type="EMBL" id="JANEYF010001334">
    <property type="protein sequence ID" value="KAJ8964629.1"/>
    <property type="molecule type" value="Genomic_DNA"/>
</dbReference>
<comment type="caution">
    <text evidence="2">Lacks conserved residue(s) required for the propagation of feature annotation.</text>
</comment>
<feature type="domain" description="CUB" evidence="3">
    <location>
        <begin position="299"/>
        <end position="410"/>
    </location>
</feature>
<dbReference type="Pfam" id="PF00431">
    <property type="entry name" value="CUB"/>
    <property type="match status" value="1"/>
</dbReference>
<dbReference type="CDD" id="cd00041">
    <property type="entry name" value="CUB"/>
    <property type="match status" value="1"/>
</dbReference>
<organism evidence="4 5">
    <name type="scientific">Rhamnusium bicolor</name>
    <dbReference type="NCBI Taxonomy" id="1586634"/>
    <lineage>
        <taxon>Eukaryota</taxon>
        <taxon>Metazoa</taxon>
        <taxon>Ecdysozoa</taxon>
        <taxon>Arthropoda</taxon>
        <taxon>Hexapoda</taxon>
        <taxon>Insecta</taxon>
        <taxon>Pterygota</taxon>
        <taxon>Neoptera</taxon>
        <taxon>Endopterygota</taxon>
        <taxon>Coleoptera</taxon>
        <taxon>Polyphaga</taxon>
        <taxon>Cucujiformia</taxon>
        <taxon>Chrysomeloidea</taxon>
        <taxon>Cerambycidae</taxon>
        <taxon>Lepturinae</taxon>
        <taxon>Rhagiini</taxon>
        <taxon>Rhamnusium</taxon>
    </lineage>
</organism>
<dbReference type="AlphaFoldDB" id="A0AAV8ZJ50"/>
<evidence type="ECO:0000313" key="5">
    <source>
        <dbReference type="Proteomes" id="UP001162156"/>
    </source>
</evidence>
<dbReference type="PANTHER" id="PTHR24255:SF31">
    <property type="entry name" value="CUBILIN-LIKE PROTEIN"/>
    <property type="match status" value="1"/>
</dbReference>
<evidence type="ECO:0000313" key="4">
    <source>
        <dbReference type="EMBL" id="KAJ8964629.1"/>
    </source>
</evidence>
<dbReference type="Gene3D" id="2.60.120.290">
    <property type="entry name" value="Spermadhesin, CUB domain"/>
    <property type="match status" value="2"/>
</dbReference>
<protein>
    <recommendedName>
        <fullName evidence="3">CUB domain-containing protein</fullName>
    </recommendedName>
</protein>
<evidence type="ECO:0000256" key="1">
    <source>
        <dbReference type="ARBA" id="ARBA00023157"/>
    </source>
</evidence>
<dbReference type="InterPro" id="IPR000859">
    <property type="entry name" value="CUB_dom"/>
</dbReference>
<accession>A0AAV8ZJ50</accession>
<dbReference type="GO" id="GO:0004252">
    <property type="term" value="F:serine-type endopeptidase activity"/>
    <property type="evidence" value="ECO:0007669"/>
    <property type="project" value="TreeGrafter"/>
</dbReference>
<reference evidence="4" key="1">
    <citation type="journal article" date="2023" name="Insect Mol. Biol.">
        <title>Genome sequencing provides insights into the evolution of gene families encoding plant cell wall-degrading enzymes in longhorned beetles.</title>
        <authorList>
            <person name="Shin N.R."/>
            <person name="Okamura Y."/>
            <person name="Kirsch R."/>
            <person name="Pauchet Y."/>
        </authorList>
    </citation>
    <scope>NUCLEOTIDE SEQUENCE</scope>
    <source>
        <strain evidence="4">RBIC_L_NR</strain>
    </source>
</reference>
<dbReference type="SMART" id="SM00042">
    <property type="entry name" value="CUB"/>
    <property type="match status" value="2"/>
</dbReference>
<evidence type="ECO:0000259" key="3">
    <source>
        <dbReference type="PROSITE" id="PS01180"/>
    </source>
</evidence>
<dbReference type="Proteomes" id="UP001162156">
    <property type="component" value="Unassembled WGS sequence"/>
</dbReference>
<sequence length="522" mass="61534">MLFQTTTEDFTEEVTHPIIQSRNIPNLVQAETECCSNDYRAKRFVLTSPNFPYTLNHKTECIYKIHKANDNVCRLRLNFLLFWLGYTNFNNYCPYGFLEIDGKYICGCNKELKLTTTFGDSDVKILKFKTDGFFQNYNTGFVLEIIQDECPKKYSPENFEKFTRNYSNEFRYYRDQINRVAWPSDMQQNFIQKLQLINERTEILDDEDDIYFQSKPTIVKSVYFFAAPEYNDIPSLFIDKEKTTYIDTNSVDPILTNPNYDECLNWNQKNFNDLNTRYGQTLQQTCKRKDDSEASTADESGCVELSNINGDFRSPGYPCYYPENLNLCYRFRKHSGYCAIRIFMHDFQIENSYNCQKDYVLLTNGYKHCGNSLFKASWTIDLRSKDYEDMRFVTDAYYSGRGLSGVYQQIACQDIADNPIIPSTTPVIPTTSSPFYCDRFITEKSFTIEVNQDYKICTFRIQKSSKDICKINVYFEKIRSILRFRVFGDRWYDVLWTFNWSSGDNKYGKGPKEYNIQKYSGK</sequence>
<evidence type="ECO:0000256" key="2">
    <source>
        <dbReference type="PROSITE-ProRule" id="PRU00059"/>
    </source>
</evidence>
<comment type="caution">
    <text evidence="4">The sequence shown here is derived from an EMBL/GenBank/DDBJ whole genome shotgun (WGS) entry which is preliminary data.</text>
</comment>
<proteinExistence type="predicted"/>